<dbReference type="InterPro" id="IPR001902">
    <property type="entry name" value="SLC26A/SulP_fam"/>
</dbReference>
<protein>
    <submittedName>
        <fullName evidence="2">Uncharacterized protein</fullName>
    </submittedName>
</protein>
<comment type="caution">
    <text evidence="2">The sequence shown here is derived from an EMBL/GenBank/DDBJ whole genome shotgun (WGS) entry which is preliminary data.</text>
</comment>
<organism evidence="2 3">
    <name type="scientific">Datura stramonium</name>
    <name type="common">Jimsonweed</name>
    <name type="synonym">Common thornapple</name>
    <dbReference type="NCBI Taxonomy" id="4076"/>
    <lineage>
        <taxon>Eukaryota</taxon>
        <taxon>Viridiplantae</taxon>
        <taxon>Streptophyta</taxon>
        <taxon>Embryophyta</taxon>
        <taxon>Tracheophyta</taxon>
        <taxon>Spermatophyta</taxon>
        <taxon>Magnoliopsida</taxon>
        <taxon>eudicotyledons</taxon>
        <taxon>Gunneridae</taxon>
        <taxon>Pentapetalae</taxon>
        <taxon>asterids</taxon>
        <taxon>lamiids</taxon>
        <taxon>Solanales</taxon>
        <taxon>Solanaceae</taxon>
        <taxon>Solanoideae</taxon>
        <taxon>Datureae</taxon>
        <taxon>Datura</taxon>
    </lineage>
</organism>
<sequence length="249" mass="28182">MTLNSIKVEDSAMMPPMNMEQKASSSASMLPGEYIRYVCRLTGQHFRNSGIGCRIFFPDDPLHRFKNQTGLRRFVLGIEFFLPVLEWGPKYNVKLLGLILLLGVTIANLSIPQGISYAKLANCPLFLGYFKTFSGWSGIHSFTCDGNNDQPSSSIQQRANFISSNCFHSNPFFRINANGYGFLQQSLSLFATTERIAWDGPLHRSKMQEIVPVLTAVFSHRDEWTWQSVVMGVCFLMFLLTTRQISARN</sequence>
<evidence type="ECO:0000313" key="3">
    <source>
        <dbReference type="Proteomes" id="UP000823775"/>
    </source>
</evidence>
<keyword evidence="1" id="KW-1133">Transmembrane helix</keyword>
<evidence type="ECO:0000313" key="2">
    <source>
        <dbReference type="EMBL" id="MCD7453389.1"/>
    </source>
</evidence>
<gene>
    <name evidence="2" type="ORF">HAX54_020804</name>
</gene>
<feature type="transmembrane region" description="Helical" evidence="1">
    <location>
        <begin position="224"/>
        <end position="242"/>
    </location>
</feature>
<dbReference type="Proteomes" id="UP000823775">
    <property type="component" value="Unassembled WGS sequence"/>
</dbReference>
<keyword evidence="1" id="KW-0472">Membrane</keyword>
<dbReference type="EMBL" id="JACEIK010000250">
    <property type="protein sequence ID" value="MCD7453389.1"/>
    <property type="molecule type" value="Genomic_DNA"/>
</dbReference>
<keyword evidence="1" id="KW-0812">Transmembrane</keyword>
<evidence type="ECO:0000256" key="1">
    <source>
        <dbReference type="SAM" id="Phobius"/>
    </source>
</evidence>
<proteinExistence type="predicted"/>
<feature type="transmembrane region" description="Helical" evidence="1">
    <location>
        <begin position="95"/>
        <end position="115"/>
    </location>
</feature>
<accession>A0ABS8S3E1</accession>
<dbReference type="PANTHER" id="PTHR11814">
    <property type="entry name" value="SULFATE TRANSPORTER"/>
    <property type="match status" value="1"/>
</dbReference>
<keyword evidence="3" id="KW-1185">Reference proteome</keyword>
<name>A0ABS8S3E1_DATST</name>
<reference evidence="2 3" key="1">
    <citation type="journal article" date="2021" name="BMC Genomics">
        <title>Datura genome reveals duplications of psychoactive alkaloid biosynthetic genes and high mutation rate following tissue culture.</title>
        <authorList>
            <person name="Rajewski A."/>
            <person name="Carter-House D."/>
            <person name="Stajich J."/>
            <person name="Litt A."/>
        </authorList>
    </citation>
    <scope>NUCLEOTIDE SEQUENCE [LARGE SCALE GENOMIC DNA]</scope>
    <source>
        <strain evidence="2">AR-01</strain>
    </source>
</reference>